<accession>A0A4S4ECR7</accession>
<dbReference type="EMBL" id="SDRB02005547">
    <property type="protein sequence ID" value="THG14088.1"/>
    <property type="molecule type" value="Genomic_DNA"/>
</dbReference>
<protein>
    <submittedName>
        <fullName evidence="1">Uncharacterized protein</fullName>
    </submittedName>
</protein>
<organism evidence="1 2">
    <name type="scientific">Camellia sinensis var. sinensis</name>
    <name type="common">China tea</name>
    <dbReference type="NCBI Taxonomy" id="542762"/>
    <lineage>
        <taxon>Eukaryota</taxon>
        <taxon>Viridiplantae</taxon>
        <taxon>Streptophyta</taxon>
        <taxon>Embryophyta</taxon>
        <taxon>Tracheophyta</taxon>
        <taxon>Spermatophyta</taxon>
        <taxon>Magnoliopsida</taxon>
        <taxon>eudicotyledons</taxon>
        <taxon>Gunneridae</taxon>
        <taxon>Pentapetalae</taxon>
        <taxon>asterids</taxon>
        <taxon>Ericales</taxon>
        <taxon>Theaceae</taxon>
        <taxon>Camellia</taxon>
    </lineage>
</organism>
<gene>
    <name evidence="1" type="ORF">TEA_009346</name>
</gene>
<sequence length="187" mass="20752">MRMGWRMTNLKMGRVEAEGQREVRLGCGQVGLGLERGKEDLEEEGSRGIKTHLIMTGLKRLNGRKMYSALMRGRTVNKGTCVNGSARQRPSMEAFGHGKKMSQVLLRSTMMKKKLESSHRWLANMGVAGEGVIASGAADDAIRLFVENKDGLGYLSRPAKLPRQHCLPRGSLKEGRLMEYSGSSWKT</sequence>
<proteinExistence type="predicted"/>
<evidence type="ECO:0000313" key="1">
    <source>
        <dbReference type="EMBL" id="THG14088.1"/>
    </source>
</evidence>
<dbReference type="AlphaFoldDB" id="A0A4S4ECR7"/>
<name>A0A4S4ECR7_CAMSN</name>
<keyword evidence="2" id="KW-1185">Reference proteome</keyword>
<evidence type="ECO:0000313" key="2">
    <source>
        <dbReference type="Proteomes" id="UP000306102"/>
    </source>
</evidence>
<dbReference type="Proteomes" id="UP000306102">
    <property type="component" value="Unassembled WGS sequence"/>
</dbReference>
<reference evidence="1 2" key="1">
    <citation type="journal article" date="2018" name="Proc. Natl. Acad. Sci. U.S.A.">
        <title>Draft genome sequence of Camellia sinensis var. sinensis provides insights into the evolution of the tea genome and tea quality.</title>
        <authorList>
            <person name="Wei C."/>
            <person name="Yang H."/>
            <person name="Wang S."/>
            <person name="Zhao J."/>
            <person name="Liu C."/>
            <person name="Gao L."/>
            <person name="Xia E."/>
            <person name="Lu Y."/>
            <person name="Tai Y."/>
            <person name="She G."/>
            <person name="Sun J."/>
            <person name="Cao H."/>
            <person name="Tong W."/>
            <person name="Gao Q."/>
            <person name="Li Y."/>
            <person name="Deng W."/>
            <person name="Jiang X."/>
            <person name="Wang W."/>
            <person name="Chen Q."/>
            <person name="Zhang S."/>
            <person name="Li H."/>
            <person name="Wu J."/>
            <person name="Wang P."/>
            <person name="Li P."/>
            <person name="Shi C."/>
            <person name="Zheng F."/>
            <person name="Jian J."/>
            <person name="Huang B."/>
            <person name="Shan D."/>
            <person name="Shi M."/>
            <person name="Fang C."/>
            <person name="Yue Y."/>
            <person name="Li F."/>
            <person name="Li D."/>
            <person name="Wei S."/>
            <person name="Han B."/>
            <person name="Jiang C."/>
            <person name="Yin Y."/>
            <person name="Xia T."/>
            <person name="Zhang Z."/>
            <person name="Bennetzen J.L."/>
            <person name="Zhao S."/>
            <person name="Wan X."/>
        </authorList>
    </citation>
    <scope>NUCLEOTIDE SEQUENCE [LARGE SCALE GENOMIC DNA]</scope>
    <source>
        <strain evidence="2">cv. Shuchazao</strain>
        <tissue evidence="1">Leaf</tissue>
    </source>
</reference>
<comment type="caution">
    <text evidence="1">The sequence shown here is derived from an EMBL/GenBank/DDBJ whole genome shotgun (WGS) entry which is preliminary data.</text>
</comment>